<name>A0ABD5RIP8_9EURY</name>
<dbReference type="Proteomes" id="UP001596099">
    <property type="component" value="Unassembled WGS sequence"/>
</dbReference>
<accession>A0ABD5RIP8</accession>
<evidence type="ECO:0008006" key="3">
    <source>
        <dbReference type="Google" id="ProtNLM"/>
    </source>
</evidence>
<evidence type="ECO:0000313" key="2">
    <source>
        <dbReference type="Proteomes" id="UP001596099"/>
    </source>
</evidence>
<sequence length="85" mass="10185">MTNYPLLDLEHNEPLIKDRLLSVYDVVSVIGRQDLERQYDRWHLEPAEITQALRYYLDQAGKEVQRLDHIDASEVSRTIERYERV</sequence>
<evidence type="ECO:0000313" key="1">
    <source>
        <dbReference type="EMBL" id="MFC5970341.1"/>
    </source>
</evidence>
<gene>
    <name evidence="1" type="ORF">ACFPYI_03275</name>
</gene>
<dbReference type="AlphaFoldDB" id="A0ABD5RIP8"/>
<comment type="caution">
    <text evidence="1">The sequence shown here is derived from an EMBL/GenBank/DDBJ whole genome shotgun (WGS) entry which is preliminary data.</text>
</comment>
<dbReference type="RefSeq" id="WP_247419244.1">
    <property type="nucleotide sequence ID" value="NZ_JALLGW010000002.1"/>
</dbReference>
<organism evidence="1 2">
    <name type="scientific">Halomarina salina</name>
    <dbReference type="NCBI Taxonomy" id="1872699"/>
    <lineage>
        <taxon>Archaea</taxon>
        <taxon>Methanobacteriati</taxon>
        <taxon>Methanobacteriota</taxon>
        <taxon>Stenosarchaea group</taxon>
        <taxon>Halobacteria</taxon>
        <taxon>Halobacteriales</taxon>
        <taxon>Natronomonadaceae</taxon>
        <taxon>Halomarina</taxon>
    </lineage>
</organism>
<proteinExistence type="predicted"/>
<reference evidence="1 2" key="1">
    <citation type="journal article" date="2019" name="Int. J. Syst. Evol. Microbiol.">
        <title>The Global Catalogue of Microorganisms (GCM) 10K type strain sequencing project: providing services to taxonomists for standard genome sequencing and annotation.</title>
        <authorList>
            <consortium name="The Broad Institute Genomics Platform"/>
            <consortium name="The Broad Institute Genome Sequencing Center for Infectious Disease"/>
            <person name="Wu L."/>
            <person name="Ma J."/>
        </authorList>
    </citation>
    <scope>NUCLEOTIDE SEQUENCE [LARGE SCALE GENOMIC DNA]</scope>
    <source>
        <strain evidence="1 2">CGMCC 1.12543</strain>
    </source>
</reference>
<protein>
    <recommendedName>
        <fullName evidence="3">DUF433 domain-containing protein</fullName>
    </recommendedName>
</protein>
<dbReference type="EMBL" id="JBHSQH010000001">
    <property type="protein sequence ID" value="MFC5970341.1"/>
    <property type="molecule type" value="Genomic_DNA"/>
</dbReference>
<keyword evidence="2" id="KW-1185">Reference proteome</keyword>